<dbReference type="GO" id="GO:0051730">
    <property type="term" value="F:GTP-dependent polyribonucleotide 5'-hydroxyl-kinase activity"/>
    <property type="evidence" value="ECO:0007669"/>
    <property type="project" value="InterPro"/>
</dbReference>
<dbReference type="InterPro" id="IPR012387">
    <property type="entry name" value="Trl1_fun"/>
</dbReference>
<dbReference type="GO" id="GO:0006388">
    <property type="term" value="P:tRNA splicing, via endonucleolytic cleavage and ligation"/>
    <property type="evidence" value="ECO:0007669"/>
    <property type="project" value="UniProtKB-UniRule"/>
</dbReference>
<dbReference type="Gene3D" id="3.40.50.300">
    <property type="entry name" value="P-loop containing nucleotide triphosphate hydrolases"/>
    <property type="match status" value="1"/>
</dbReference>
<dbReference type="PIRSF" id="PIRSF019634">
    <property type="entry name" value="tRNA_lig_yeast"/>
    <property type="match status" value="1"/>
</dbReference>
<feature type="domain" description="T4 RNA ligase 1-like N-terminal" evidence="5">
    <location>
        <begin position="81"/>
        <end position="309"/>
    </location>
</feature>
<dbReference type="OrthoDB" id="276239at2759"/>
<dbReference type="Proteomes" id="UP000266673">
    <property type="component" value="Unassembled WGS sequence"/>
</dbReference>
<dbReference type="Pfam" id="PF08303">
    <property type="entry name" value="tRNA_lig_kinase"/>
    <property type="match status" value="1"/>
</dbReference>
<dbReference type="PANTHER" id="PTHR32004">
    <property type="entry name" value="TRNA LIGASE"/>
    <property type="match status" value="1"/>
</dbReference>
<reference evidence="6 7" key="1">
    <citation type="submission" date="2018-06" db="EMBL/GenBank/DDBJ databases">
        <title>Comparative genomics reveals the genomic features of Rhizophagus irregularis, R. cerebriforme, R. diaphanum and Gigaspora rosea, and their symbiotic lifestyle signature.</title>
        <authorList>
            <person name="Morin E."/>
            <person name="San Clemente H."/>
            <person name="Chen E.C.H."/>
            <person name="De La Providencia I."/>
            <person name="Hainaut M."/>
            <person name="Kuo A."/>
            <person name="Kohler A."/>
            <person name="Murat C."/>
            <person name="Tang N."/>
            <person name="Roy S."/>
            <person name="Loubradou J."/>
            <person name="Henrissat B."/>
            <person name="Grigoriev I.V."/>
            <person name="Corradi N."/>
            <person name="Roux C."/>
            <person name="Martin F.M."/>
        </authorList>
    </citation>
    <scope>NUCLEOTIDE SEQUENCE [LARGE SCALE GENOMIC DNA]</scope>
    <source>
        <strain evidence="6 7">DAOM 194757</strain>
    </source>
</reference>
<dbReference type="InterPro" id="IPR019039">
    <property type="entry name" value="T4-Rnl1-like_N"/>
</dbReference>
<comment type="catalytic activity">
    <reaction evidence="1">
        <text>ATP + (ribonucleotide)n-3'-hydroxyl + 5'-phospho-(ribonucleotide)m = (ribonucleotide)n+m + AMP + diphosphate.</text>
        <dbReference type="EC" id="6.5.1.3"/>
    </reaction>
</comment>
<dbReference type="EMBL" id="QKWP01000625">
    <property type="protein sequence ID" value="RIB17176.1"/>
    <property type="molecule type" value="Genomic_DNA"/>
</dbReference>
<keyword evidence="1 6" id="KW-0436">Ligase</keyword>
<accession>A0A397VCZ4</accession>
<dbReference type="GO" id="GO:0005524">
    <property type="term" value="F:ATP binding"/>
    <property type="evidence" value="ECO:0007669"/>
    <property type="project" value="UniProtKB-UniRule"/>
</dbReference>
<evidence type="ECO:0000313" key="7">
    <source>
        <dbReference type="Proteomes" id="UP000266673"/>
    </source>
</evidence>
<evidence type="ECO:0000259" key="5">
    <source>
        <dbReference type="Pfam" id="PF09511"/>
    </source>
</evidence>
<dbReference type="EC" id="6.5.1.3" evidence="1"/>
<protein>
    <recommendedName>
        <fullName evidence="1">tRNA ligase</fullName>
        <ecNumber evidence="1">6.5.1.3</ecNumber>
    </recommendedName>
</protein>
<keyword evidence="1" id="KW-0819">tRNA processing</keyword>
<proteinExistence type="inferred from homology"/>
<evidence type="ECO:0000256" key="2">
    <source>
        <dbReference type="PIRSR" id="PIRSR019634-50"/>
    </source>
</evidence>
<evidence type="ECO:0000259" key="4">
    <source>
        <dbReference type="Pfam" id="PF08303"/>
    </source>
</evidence>
<feature type="active site" description="N6-AMP-lysine intermediate" evidence="2">
    <location>
        <position position="131"/>
    </location>
</feature>
<evidence type="ECO:0000259" key="3">
    <source>
        <dbReference type="Pfam" id="PF08302"/>
    </source>
</evidence>
<evidence type="ECO:0000256" key="1">
    <source>
        <dbReference type="PIRNR" id="PIRNR019634"/>
    </source>
</evidence>
<dbReference type="GO" id="GO:0005634">
    <property type="term" value="C:nucleus"/>
    <property type="evidence" value="ECO:0007669"/>
    <property type="project" value="TreeGrafter"/>
</dbReference>
<dbReference type="InterPro" id="IPR027417">
    <property type="entry name" value="P-loop_NTPase"/>
</dbReference>
<dbReference type="Pfam" id="PF09511">
    <property type="entry name" value="RNA_lig_T4_1"/>
    <property type="match status" value="1"/>
</dbReference>
<name>A0A397VCZ4_9GLOM</name>
<dbReference type="AlphaFoldDB" id="A0A397VCZ4"/>
<feature type="domain" description="tRNA ligase kinase" evidence="4">
    <location>
        <begin position="392"/>
        <end position="546"/>
    </location>
</feature>
<evidence type="ECO:0000313" key="6">
    <source>
        <dbReference type="EMBL" id="RIB17176.1"/>
    </source>
</evidence>
<dbReference type="InterPro" id="IPR015965">
    <property type="entry name" value="tRNA_lig_PDEase"/>
</dbReference>
<dbReference type="GO" id="GO:0008081">
    <property type="term" value="F:phosphoric diester hydrolase activity"/>
    <property type="evidence" value="ECO:0007669"/>
    <property type="project" value="InterPro"/>
</dbReference>
<gene>
    <name evidence="6" type="ORF">C2G38_2188060</name>
</gene>
<comment type="caution">
    <text evidence="6">The sequence shown here is derived from an EMBL/GenBank/DDBJ whole genome shotgun (WGS) entry which is preliminary data.</text>
</comment>
<dbReference type="GO" id="GO:0003972">
    <property type="term" value="F:RNA ligase (ATP) activity"/>
    <property type="evidence" value="ECO:0007669"/>
    <property type="project" value="UniProtKB-UniRule"/>
</dbReference>
<feature type="domain" description="tRNA ligase phosphodiesterase" evidence="3">
    <location>
        <begin position="551"/>
        <end position="776"/>
    </location>
</feature>
<keyword evidence="7" id="KW-1185">Reference proteome</keyword>
<comment type="similarity">
    <text evidence="1">Belongs to the TRL1 family.</text>
</comment>
<dbReference type="STRING" id="44941.A0A397VCZ4"/>
<dbReference type="InterPro" id="IPR015966">
    <property type="entry name" value="tRNA_lig_kin_fungi"/>
</dbReference>
<organism evidence="6 7">
    <name type="scientific">Gigaspora rosea</name>
    <dbReference type="NCBI Taxonomy" id="44941"/>
    <lineage>
        <taxon>Eukaryota</taxon>
        <taxon>Fungi</taxon>
        <taxon>Fungi incertae sedis</taxon>
        <taxon>Mucoromycota</taxon>
        <taxon>Glomeromycotina</taxon>
        <taxon>Glomeromycetes</taxon>
        <taxon>Diversisporales</taxon>
        <taxon>Gigasporaceae</taxon>
        <taxon>Gigaspora</taxon>
    </lineage>
</organism>
<dbReference type="SUPFAM" id="SSF52540">
    <property type="entry name" value="P-loop containing nucleoside triphosphate hydrolases"/>
    <property type="match status" value="1"/>
</dbReference>
<dbReference type="Pfam" id="PF08302">
    <property type="entry name" value="tRNA_lig_CPD"/>
    <property type="match status" value="1"/>
</dbReference>
<dbReference type="PANTHER" id="PTHR32004:SF1">
    <property type="entry name" value="TRNA LIGASE"/>
    <property type="match status" value="1"/>
</dbReference>
<sequence>MTEFSRTKKARLEESYTVTEQDQREAHDLIQRLYEKCKEKGKTRKGSFKKTDYTHQPSGIIISSWRMNDWDYKKREVPTPARGLFTRLTDENRYEIVIRGYDKFFNIGEVERTKWESILTNTEGPYEITAKENGCIIFIAGLPNDELVVTSKHSMGELQNTPIAHALKGEEWLYKHLNQVGKSKKDLARFLYTNKLTAVAELCDDSFEEHILPYTFERSGLYLHGLNYNTADLKTWRSEYVNEFAKEWGFIPVIYYIKNSPDEVKDFTDKVRQDGLLDGRPIEGFVIRTRLKSTGQDFFFKIKYDEPYLMYREWREVTRALLNKKEPKFTYPASKHYISWVKEKIRTDPDIFKGYQQNHGIIRVRNLFLEHLNKEGMSENMPETRELFRKTLLVPVASIGCGKTTIALALASLFNFGHIQNDNITGKNTRLEFHNSIIKEFENKDVVIADRNNHVLELRRTLIDAITKRYPNIRIVALYWNHGIDLDEIFQITSQRIKLRGENHQSLTTGNPKFEAIIKQFLNSFEPLDSNNDIDNNFDNVIDLDIYSDVRTNLLLILEELRSILGIEKPDASNIDVAINYAMNYKTTIRKHVNNKGSNQKSSKSAVKKRQPVYYGVAFDYDFSNFLKQYFDEHPNVDSRTFIKLTQKNRILPEHHVTLVHAADIPSKEGKILWREFESMREEEPQQVQVFFDKLVFDSRVMTLVVKKIEPVSVRWKNKVPHVTIGTVDSSTKPREANNMLECVFDETLQGKNRQRREEIRVVSLDSDLIISGIVKPYY</sequence>